<dbReference type="EMBL" id="CP157948">
    <property type="protein sequence ID" value="XBS89771.1"/>
    <property type="molecule type" value="Genomic_DNA"/>
</dbReference>
<gene>
    <name evidence="2" type="ORF">ABNK63_15465</name>
</gene>
<evidence type="ECO:0000313" key="2">
    <source>
        <dbReference type="EMBL" id="XBS89771.1"/>
    </source>
</evidence>
<feature type="transmembrane region" description="Helical" evidence="1">
    <location>
        <begin position="109"/>
        <end position="130"/>
    </location>
</feature>
<accession>A0AAU7QJM5</accession>
<name>A0AAU7QJM5_9GAMM</name>
<keyword evidence="1" id="KW-0812">Transmembrane</keyword>
<evidence type="ECO:0000256" key="1">
    <source>
        <dbReference type="SAM" id="Phobius"/>
    </source>
</evidence>
<feature type="transmembrane region" description="Helical" evidence="1">
    <location>
        <begin position="43"/>
        <end position="63"/>
    </location>
</feature>
<organism evidence="2">
    <name type="scientific">Rhodanobacter sp. IGA1.0</name>
    <dbReference type="NCBI Taxonomy" id="3158582"/>
    <lineage>
        <taxon>Bacteria</taxon>
        <taxon>Pseudomonadati</taxon>
        <taxon>Pseudomonadota</taxon>
        <taxon>Gammaproteobacteria</taxon>
        <taxon>Lysobacterales</taxon>
        <taxon>Rhodanobacteraceae</taxon>
        <taxon>Rhodanobacter</taxon>
    </lineage>
</organism>
<dbReference type="AlphaFoldDB" id="A0AAU7QJM5"/>
<evidence type="ECO:0008006" key="3">
    <source>
        <dbReference type="Google" id="ProtNLM"/>
    </source>
</evidence>
<feature type="transmembrane region" description="Helical" evidence="1">
    <location>
        <begin position="75"/>
        <end position="97"/>
    </location>
</feature>
<dbReference type="RefSeq" id="WP_007806679.1">
    <property type="nucleotide sequence ID" value="NZ_CP157948.1"/>
</dbReference>
<sequence>MAMREVHKRYLREFLPAMAAYVVLILLSALASARVDSVAGRVVLALLPLLPILLAIRAMVRVVRDQDELERRIDLEAFAISAMATGFGFFSFGLLMGANAGWTVSGQAVAIWVMPCLFASFGIAKLVVLWRYRSHE</sequence>
<reference evidence="2" key="1">
    <citation type="submission" date="2024-06" db="EMBL/GenBank/DDBJ databases">
        <authorList>
            <person name="Sun Y."/>
        </authorList>
    </citation>
    <scope>NUCLEOTIDE SEQUENCE</scope>
    <source>
        <strain evidence="2">IGA1.0</strain>
    </source>
</reference>
<proteinExistence type="predicted"/>
<keyword evidence="1" id="KW-1133">Transmembrane helix</keyword>
<keyword evidence="1" id="KW-0472">Membrane</keyword>
<protein>
    <recommendedName>
        <fullName evidence="3">DUF3147 family protein</fullName>
    </recommendedName>
</protein>